<dbReference type="PANTHER" id="PTHR30203:SF33">
    <property type="entry name" value="BLR4455 PROTEIN"/>
    <property type="match status" value="1"/>
</dbReference>
<organism evidence="3 4">
    <name type="scientific">Owenweeksia hongkongensis (strain DSM 17368 / CIP 108786 / JCM 12287 / NRRL B-23963 / UST20020801)</name>
    <dbReference type="NCBI Taxonomy" id="926562"/>
    <lineage>
        <taxon>Bacteria</taxon>
        <taxon>Pseudomonadati</taxon>
        <taxon>Bacteroidota</taxon>
        <taxon>Flavobacteriia</taxon>
        <taxon>Flavobacteriales</taxon>
        <taxon>Owenweeksiaceae</taxon>
        <taxon>Owenweeksia</taxon>
    </lineage>
</organism>
<dbReference type="HOGENOM" id="CLU_012817_13_3_10"/>
<dbReference type="Proteomes" id="UP000005631">
    <property type="component" value="Chromosome"/>
</dbReference>
<comment type="subcellular location">
    <subcellularLocation>
        <location evidence="2">Cell membrane</location>
        <topology evidence="2">Lipid-anchor</topology>
    </subcellularLocation>
</comment>
<protein>
    <submittedName>
        <fullName evidence="3">Efflux transporter, outer membrane factor lipoprotein, NodT family</fullName>
    </submittedName>
</protein>
<keyword evidence="2" id="KW-1134">Transmembrane beta strand</keyword>
<comment type="similarity">
    <text evidence="1 2">Belongs to the outer membrane factor (OMF) (TC 1.B.17) family.</text>
</comment>
<dbReference type="InterPro" id="IPR003423">
    <property type="entry name" value="OMP_efflux"/>
</dbReference>
<sequence length="469" mass="52587">MTALRIKPIIWVVPILALVAQSCLVAKNYERPDDELPTENLYRTDAQPEDTTSFASLSWREVFTDTTLVNLIEKGLENNLDIRIAIEQMTAAQAYLKQGKAGYFPTLDATAQWTHQEFSNNSQFGQVFNGSLDQYELSAAASWELDVWGRIRSTKRAAEASYLQSLEAHKAVKTRLIATIATSYYQLLALDEQLQVTRETVENREKGLETTKALKDAGNVTEVGVQQTAAQLYASQSLLIDIGNQIRLQENALSILLGEAPHTIERTDLDSQQIDTLFGEGVPAQLLANRPDVRAAEFGLMNAFELTNVARANFFPTFQITATGGYQSLALETWITPQSIFFNLIGSLTQPIFNQRRIRTNYEVSQAAQREALLRFEQSLLTAGREVSDALGTYEATKQKVEIKTKEFEAYDLALQYSEELLNNGLANYLEVLNARENTLASELTLIDLRFMELRTRVQLYTALGGGWQ</sequence>
<gene>
    <name evidence="3" type="ordered locus">Oweho_2128</name>
</gene>
<evidence type="ECO:0000313" key="4">
    <source>
        <dbReference type="Proteomes" id="UP000005631"/>
    </source>
</evidence>
<keyword evidence="2" id="KW-0472">Membrane</keyword>
<dbReference type="Gene3D" id="1.20.1600.10">
    <property type="entry name" value="Outer membrane efflux proteins (OEP)"/>
    <property type="match status" value="1"/>
</dbReference>
<keyword evidence="2" id="KW-0564">Palmitate</keyword>
<dbReference type="AlphaFoldDB" id="G8R435"/>
<reference evidence="3 4" key="1">
    <citation type="journal article" date="2012" name="Stand. Genomic Sci.">
        <title>Genome sequence of the orange-pigmented seawater bacterium Owenweeksia hongkongensis type strain (UST20020801(T)).</title>
        <authorList>
            <person name="Riedel T."/>
            <person name="Held B."/>
            <person name="Nolan M."/>
            <person name="Lucas S."/>
            <person name="Lapidus A."/>
            <person name="Tice H."/>
            <person name="Del Rio T.G."/>
            <person name="Cheng J.F."/>
            <person name="Han C."/>
            <person name="Tapia R."/>
            <person name="Goodwin L.A."/>
            <person name="Pitluck S."/>
            <person name="Liolios K."/>
            <person name="Mavromatis K."/>
            <person name="Pagani I."/>
            <person name="Ivanova N."/>
            <person name="Mikhailova N."/>
            <person name="Pati A."/>
            <person name="Chen A."/>
            <person name="Palaniappan K."/>
            <person name="Rohde M."/>
            <person name="Tindall B.J."/>
            <person name="Detter J.C."/>
            <person name="Goker M."/>
            <person name="Woyke T."/>
            <person name="Bristow J."/>
            <person name="Eisen J.A."/>
            <person name="Markowitz V."/>
            <person name="Hugenholtz P."/>
            <person name="Klenk H.P."/>
            <person name="Kyrpides N.C."/>
        </authorList>
    </citation>
    <scope>NUCLEOTIDE SEQUENCE</scope>
    <source>
        <strain evidence="4">DSM 17368 / JCM 12287 / NRRL B-23963</strain>
    </source>
</reference>
<dbReference type="Gene3D" id="2.20.200.10">
    <property type="entry name" value="Outer membrane efflux proteins (OEP)"/>
    <property type="match status" value="1"/>
</dbReference>
<dbReference type="GO" id="GO:0005886">
    <property type="term" value="C:plasma membrane"/>
    <property type="evidence" value="ECO:0007669"/>
    <property type="project" value="UniProtKB-SubCell"/>
</dbReference>
<dbReference type="STRING" id="926562.Oweho_2128"/>
<dbReference type="SUPFAM" id="SSF56954">
    <property type="entry name" value="Outer membrane efflux proteins (OEP)"/>
    <property type="match status" value="1"/>
</dbReference>
<dbReference type="OrthoDB" id="9770517at2"/>
<dbReference type="PROSITE" id="PS51257">
    <property type="entry name" value="PROKAR_LIPOPROTEIN"/>
    <property type="match status" value="1"/>
</dbReference>
<keyword evidence="4" id="KW-1185">Reference proteome</keyword>
<proteinExistence type="inferred from homology"/>
<accession>G8R435</accession>
<dbReference type="KEGG" id="oho:Oweho_2128"/>
<evidence type="ECO:0000256" key="1">
    <source>
        <dbReference type="ARBA" id="ARBA00007613"/>
    </source>
</evidence>
<dbReference type="Pfam" id="PF02321">
    <property type="entry name" value="OEP"/>
    <property type="match status" value="2"/>
</dbReference>
<dbReference type="PANTHER" id="PTHR30203">
    <property type="entry name" value="OUTER MEMBRANE CATION EFFLUX PROTEIN"/>
    <property type="match status" value="1"/>
</dbReference>
<evidence type="ECO:0000256" key="2">
    <source>
        <dbReference type="RuleBase" id="RU362097"/>
    </source>
</evidence>
<dbReference type="eggNOG" id="COG1538">
    <property type="taxonomic scope" value="Bacteria"/>
</dbReference>
<dbReference type="InterPro" id="IPR010131">
    <property type="entry name" value="MdtP/NodT-like"/>
</dbReference>
<dbReference type="NCBIfam" id="TIGR01845">
    <property type="entry name" value="outer_NodT"/>
    <property type="match status" value="1"/>
</dbReference>
<keyword evidence="2" id="KW-0812">Transmembrane</keyword>
<keyword evidence="2 3" id="KW-0449">Lipoprotein</keyword>
<name>G8R435_OWEHD</name>
<dbReference type="RefSeq" id="WP_014202451.1">
    <property type="nucleotide sequence ID" value="NC_016599.1"/>
</dbReference>
<evidence type="ECO:0000313" key="3">
    <source>
        <dbReference type="EMBL" id="AEV33102.1"/>
    </source>
</evidence>
<dbReference type="PATRIC" id="fig|926562.3.peg.2145"/>
<dbReference type="EMBL" id="CP003156">
    <property type="protein sequence ID" value="AEV33102.1"/>
    <property type="molecule type" value="Genomic_DNA"/>
</dbReference>
<dbReference type="GO" id="GO:0015562">
    <property type="term" value="F:efflux transmembrane transporter activity"/>
    <property type="evidence" value="ECO:0007669"/>
    <property type="project" value="InterPro"/>
</dbReference>